<evidence type="ECO:0000256" key="5">
    <source>
        <dbReference type="ARBA" id="ARBA00023136"/>
    </source>
</evidence>
<dbReference type="PANTHER" id="PTHR35791">
    <property type="entry name" value="UPF0754 MEMBRANE PROTEIN YHEB"/>
    <property type="match status" value="1"/>
</dbReference>
<dbReference type="RefSeq" id="WP_103895462.1">
    <property type="nucleotide sequence ID" value="NZ_FNUK01000003.1"/>
</dbReference>
<organism evidence="7 8">
    <name type="scientific">Caloramator fervidus</name>
    <dbReference type="NCBI Taxonomy" id="29344"/>
    <lineage>
        <taxon>Bacteria</taxon>
        <taxon>Bacillati</taxon>
        <taxon>Bacillota</taxon>
        <taxon>Clostridia</taxon>
        <taxon>Eubacteriales</taxon>
        <taxon>Clostridiaceae</taxon>
        <taxon>Caloramator</taxon>
    </lineage>
</organism>
<keyword evidence="5 6" id="KW-0472">Membrane</keyword>
<comment type="similarity">
    <text evidence="2">Belongs to the UPF0754 family.</text>
</comment>
<proteinExistence type="inferred from homology"/>
<gene>
    <name evidence="7" type="ORF">SAMN05660865_00450</name>
</gene>
<feature type="transmembrane region" description="Helical" evidence="6">
    <location>
        <begin position="356"/>
        <end position="379"/>
    </location>
</feature>
<dbReference type="AlphaFoldDB" id="A0A1H5SQB5"/>
<comment type="subcellular location">
    <subcellularLocation>
        <location evidence="1">Endomembrane system</location>
    </subcellularLocation>
</comment>
<keyword evidence="3 6" id="KW-0812">Transmembrane</keyword>
<dbReference type="OrthoDB" id="9787430at2"/>
<evidence type="ECO:0000256" key="1">
    <source>
        <dbReference type="ARBA" id="ARBA00004308"/>
    </source>
</evidence>
<dbReference type="EMBL" id="FNUK01000003">
    <property type="protein sequence ID" value="SEF52715.1"/>
    <property type="molecule type" value="Genomic_DNA"/>
</dbReference>
<evidence type="ECO:0000256" key="2">
    <source>
        <dbReference type="ARBA" id="ARBA00008053"/>
    </source>
</evidence>
<name>A0A1H5SQB5_9CLOT</name>
<evidence type="ECO:0000313" key="8">
    <source>
        <dbReference type="Proteomes" id="UP000242850"/>
    </source>
</evidence>
<keyword evidence="8" id="KW-1185">Reference proteome</keyword>
<dbReference type="PANTHER" id="PTHR35791:SF1">
    <property type="entry name" value="UPF0754 MEMBRANE PROTEIN YHEB"/>
    <property type="match status" value="1"/>
</dbReference>
<dbReference type="Pfam" id="PF04286">
    <property type="entry name" value="DUF445"/>
    <property type="match status" value="1"/>
</dbReference>
<dbReference type="InterPro" id="IPR007383">
    <property type="entry name" value="DUF445"/>
</dbReference>
<sequence length="381" mass="44430">MGLLVSAVLGALIGYVTNYIAIKMLFRPFNEVRFLGFKLPFTPGLIPKERKRIAKNIGDALKEHILTYEVVHNWLSNPSFKNKLREWVIFKIKELSIKNYSIGEVLNKTGVKLDDIRKTITKYVFRLIKFQISRRKDLNIQDTRLRDIFTDKIIDSIKDTVIKNKDDIALFIKSKLRKPIVKVKLAELLYNILQQNIGKFITMIISPEFITQKAISSIEEYLDKSENRTDLALIIINIIDNLLELKIHDLKRYFEDIDLKEAFYEKGKYFVETEVDNLVSYILNLKINDVLSIDEEKFTYFIDNLLSVTDCLFKRYGKNLLEILDISKIVEDRINELDIEYIEKIILEVSNKELKAITWFGALLGGLIGLINPFLQILIKK</sequence>
<evidence type="ECO:0000256" key="6">
    <source>
        <dbReference type="SAM" id="Phobius"/>
    </source>
</evidence>
<keyword evidence="4 6" id="KW-1133">Transmembrane helix</keyword>
<evidence type="ECO:0000313" key="7">
    <source>
        <dbReference type="EMBL" id="SEF52715.1"/>
    </source>
</evidence>
<reference evidence="8" key="1">
    <citation type="submission" date="2016-10" db="EMBL/GenBank/DDBJ databases">
        <authorList>
            <person name="Varghese N."/>
            <person name="Submissions S."/>
        </authorList>
    </citation>
    <scope>NUCLEOTIDE SEQUENCE [LARGE SCALE GENOMIC DNA]</scope>
    <source>
        <strain evidence="8">DSM 5463</strain>
    </source>
</reference>
<dbReference type="GO" id="GO:0012505">
    <property type="term" value="C:endomembrane system"/>
    <property type="evidence" value="ECO:0007669"/>
    <property type="project" value="UniProtKB-SubCell"/>
</dbReference>
<protein>
    <submittedName>
        <fullName evidence="7">Uncharacterized membrane protein YheB, UPF0754 family</fullName>
    </submittedName>
</protein>
<evidence type="ECO:0000256" key="4">
    <source>
        <dbReference type="ARBA" id="ARBA00022989"/>
    </source>
</evidence>
<evidence type="ECO:0000256" key="3">
    <source>
        <dbReference type="ARBA" id="ARBA00022692"/>
    </source>
</evidence>
<dbReference type="Proteomes" id="UP000242850">
    <property type="component" value="Unassembled WGS sequence"/>
</dbReference>
<accession>A0A1H5SQB5</accession>